<name>A0A016SE55_9BILA</name>
<evidence type="ECO:0000313" key="2">
    <source>
        <dbReference type="EMBL" id="EYB88672.1"/>
    </source>
</evidence>
<organism evidence="2 3">
    <name type="scientific">Ancylostoma ceylanicum</name>
    <dbReference type="NCBI Taxonomy" id="53326"/>
    <lineage>
        <taxon>Eukaryota</taxon>
        <taxon>Metazoa</taxon>
        <taxon>Ecdysozoa</taxon>
        <taxon>Nematoda</taxon>
        <taxon>Chromadorea</taxon>
        <taxon>Rhabditida</taxon>
        <taxon>Rhabditina</taxon>
        <taxon>Rhabditomorpha</taxon>
        <taxon>Strongyloidea</taxon>
        <taxon>Ancylostomatidae</taxon>
        <taxon>Ancylostomatinae</taxon>
        <taxon>Ancylostoma</taxon>
    </lineage>
</organism>
<proteinExistence type="predicted"/>
<keyword evidence="3" id="KW-1185">Reference proteome</keyword>
<dbReference type="Proteomes" id="UP000024635">
    <property type="component" value="Unassembled WGS sequence"/>
</dbReference>
<evidence type="ECO:0000256" key="1">
    <source>
        <dbReference type="SAM" id="MobiDB-lite"/>
    </source>
</evidence>
<reference evidence="3" key="1">
    <citation type="journal article" date="2015" name="Nat. Genet.">
        <title>The genome and transcriptome of the zoonotic hookworm Ancylostoma ceylanicum identify infection-specific gene families.</title>
        <authorList>
            <person name="Schwarz E.M."/>
            <person name="Hu Y."/>
            <person name="Antoshechkin I."/>
            <person name="Miller M.M."/>
            <person name="Sternberg P.W."/>
            <person name="Aroian R.V."/>
        </authorList>
    </citation>
    <scope>NUCLEOTIDE SEQUENCE</scope>
    <source>
        <strain evidence="3">HY135</strain>
    </source>
</reference>
<dbReference type="AlphaFoldDB" id="A0A016SE55"/>
<evidence type="ECO:0000313" key="3">
    <source>
        <dbReference type="Proteomes" id="UP000024635"/>
    </source>
</evidence>
<gene>
    <name evidence="2" type="primary">Acey_s0243.g3492</name>
    <name evidence="2" type="ORF">Y032_0243g3492</name>
</gene>
<feature type="compositionally biased region" description="Polar residues" evidence="1">
    <location>
        <begin position="47"/>
        <end position="66"/>
    </location>
</feature>
<protein>
    <submittedName>
        <fullName evidence="2">Uncharacterized protein</fullName>
    </submittedName>
</protein>
<comment type="caution">
    <text evidence="2">The sequence shown here is derived from an EMBL/GenBank/DDBJ whole genome shotgun (WGS) entry which is preliminary data.</text>
</comment>
<dbReference type="EMBL" id="JARK01001579">
    <property type="protein sequence ID" value="EYB88672.1"/>
    <property type="molecule type" value="Genomic_DNA"/>
</dbReference>
<accession>A0A016SE55</accession>
<feature type="region of interest" description="Disordered" evidence="1">
    <location>
        <begin position="1"/>
        <end position="66"/>
    </location>
</feature>
<sequence length="66" mass="7368">MDVAKERFTSTAQNHVKKTMPTTTSPPSRENNNKGKNDINTNKPFYSRNSNNTLTQPASTTPISKE</sequence>